<keyword evidence="3" id="KW-0808">Transferase</keyword>
<name>A0A5J6Z590_9CORY</name>
<keyword evidence="6 10" id="KW-0472">Membrane</keyword>
<feature type="transmembrane region" description="Helical" evidence="10">
    <location>
        <begin position="90"/>
        <end position="109"/>
    </location>
</feature>
<comment type="subcellular location">
    <subcellularLocation>
        <location evidence="1">Membrane</location>
        <topology evidence="1">Multi-pass membrane protein</topology>
    </subcellularLocation>
</comment>
<organism evidence="11 12">
    <name type="scientific">Corynebacterium urogenitale</name>
    <dbReference type="NCBI Taxonomy" id="2487892"/>
    <lineage>
        <taxon>Bacteria</taxon>
        <taxon>Bacillati</taxon>
        <taxon>Actinomycetota</taxon>
        <taxon>Actinomycetes</taxon>
        <taxon>Mycobacteriales</taxon>
        <taxon>Corynebacteriaceae</taxon>
        <taxon>Corynebacterium</taxon>
    </lineage>
</organism>
<evidence type="ECO:0000256" key="5">
    <source>
        <dbReference type="ARBA" id="ARBA00022989"/>
    </source>
</evidence>
<evidence type="ECO:0000256" key="10">
    <source>
        <dbReference type="SAM" id="Phobius"/>
    </source>
</evidence>
<protein>
    <recommendedName>
        <fullName evidence="8">Alpha-(1-&gt;6)-mannopyranosyltransferase A</fullName>
    </recommendedName>
</protein>
<keyword evidence="4 10" id="KW-0812">Transmembrane</keyword>
<feature type="transmembrane region" description="Helical" evidence="10">
    <location>
        <begin position="180"/>
        <end position="198"/>
    </location>
</feature>
<dbReference type="NCBIfam" id="TIGR03459">
    <property type="entry name" value="crt_membr"/>
    <property type="match status" value="1"/>
</dbReference>
<feature type="transmembrane region" description="Helical" evidence="10">
    <location>
        <begin position="303"/>
        <end position="328"/>
    </location>
</feature>
<dbReference type="GO" id="GO:0016020">
    <property type="term" value="C:membrane"/>
    <property type="evidence" value="ECO:0007669"/>
    <property type="project" value="UniProtKB-SubCell"/>
</dbReference>
<evidence type="ECO:0000256" key="2">
    <source>
        <dbReference type="ARBA" id="ARBA00022676"/>
    </source>
</evidence>
<keyword evidence="5 10" id="KW-1133">Transmembrane helix</keyword>
<feature type="transmembrane region" description="Helical" evidence="10">
    <location>
        <begin position="210"/>
        <end position="231"/>
    </location>
</feature>
<evidence type="ECO:0000256" key="6">
    <source>
        <dbReference type="ARBA" id="ARBA00023136"/>
    </source>
</evidence>
<dbReference type="Proteomes" id="UP000326711">
    <property type="component" value="Chromosome"/>
</dbReference>
<feature type="transmembrane region" description="Helical" evidence="10">
    <location>
        <begin position="251"/>
        <end position="282"/>
    </location>
</feature>
<dbReference type="NCBIfam" id="NF038066">
    <property type="entry name" value="MptB"/>
    <property type="match status" value="1"/>
</dbReference>
<dbReference type="InterPro" id="IPR049829">
    <property type="entry name" value="MptA/B-like"/>
</dbReference>
<evidence type="ECO:0000313" key="12">
    <source>
        <dbReference type="Proteomes" id="UP000326711"/>
    </source>
</evidence>
<dbReference type="Pfam" id="PF26314">
    <property type="entry name" value="MptA_B_family"/>
    <property type="match status" value="1"/>
</dbReference>
<evidence type="ECO:0000256" key="4">
    <source>
        <dbReference type="ARBA" id="ARBA00022692"/>
    </source>
</evidence>
<keyword evidence="2" id="KW-0328">Glycosyltransferase</keyword>
<sequence>MTALSRALRRVTWKQALIMGLVGSILLALTSHTSGATRVRGGIMHVLGLTSFTFGHLMGILVVVMWVGVVLMILSWIIVGGHILRHGHSLSTGMMMAWVAPLLFAGPLMSRDLYSYLMQGTLARDGINAYEHGAAANPGPLLFEVSADWRNTTTPYGPLHLWVGEIITSVTGDNITAGTFAYKLLSIASFAVMVWAVAHLARHFGMRASVAVWLGVANPLSVIHLIGGMHNENLMMALTLAGMVAGLKLKPWLGLATGSLLIGVAVSLKATAFIALPFLVWIAVARIAGPAPEGLFRESLKRLLSLIATGLAALGITGAALTVVTWLSGQSWGWIAEMTGNTKVINPLALPSFLASTLAPPLSQLNDDITFNLIVNAVRPYSTLLMMLGLVAVWWLFRRDEIFALKGVTLAYLVTCVLNTVTLPWYYTAALAFIGVWATDRRIIFFTTWICMAMSMMFDGGGNNRLYALWWVVAVCAIMWWICRACLGYAPGREEHRTDPWVPTKQHKRTDEVNSPESESHGHLDGHSLGASHDLASEMSVKGIDGSPR</sequence>
<evidence type="ECO:0000313" key="11">
    <source>
        <dbReference type="EMBL" id="QFQ02134.1"/>
    </source>
</evidence>
<dbReference type="GO" id="GO:0016757">
    <property type="term" value="F:glycosyltransferase activity"/>
    <property type="evidence" value="ECO:0007669"/>
    <property type="project" value="UniProtKB-KW"/>
</dbReference>
<feature type="transmembrane region" description="Helical" evidence="10">
    <location>
        <begin position="409"/>
        <end position="436"/>
    </location>
</feature>
<evidence type="ECO:0000256" key="7">
    <source>
        <dbReference type="ARBA" id="ARBA00043987"/>
    </source>
</evidence>
<feature type="region of interest" description="Disordered" evidence="9">
    <location>
        <begin position="495"/>
        <end position="549"/>
    </location>
</feature>
<evidence type="ECO:0000256" key="9">
    <source>
        <dbReference type="SAM" id="MobiDB-lite"/>
    </source>
</evidence>
<gene>
    <name evidence="11" type="ORF">CUROG_03775</name>
</gene>
<dbReference type="RefSeq" id="WP_151902535.1">
    <property type="nucleotide sequence ID" value="NZ_CP045032.1"/>
</dbReference>
<feature type="transmembrane region" description="Helical" evidence="10">
    <location>
        <begin position="57"/>
        <end position="78"/>
    </location>
</feature>
<feature type="transmembrane region" description="Helical" evidence="10">
    <location>
        <begin position="378"/>
        <end position="397"/>
    </location>
</feature>
<proteinExistence type="inferred from homology"/>
<evidence type="ECO:0000256" key="3">
    <source>
        <dbReference type="ARBA" id="ARBA00022679"/>
    </source>
</evidence>
<dbReference type="KEGG" id="cuo:CUROG_03775"/>
<comment type="similarity">
    <text evidence="7">Belongs to the MptA/B family.</text>
</comment>
<evidence type="ECO:0000256" key="1">
    <source>
        <dbReference type="ARBA" id="ARBA00004141"/>
    </source>
</evidence>
<dbReference type="EMBL" id="CP045032">
    <property type="protein sequence ID" value="QFQ02134.1"/>
    <property type="molecule type" value="Genomic_DNA"/>
</dbReference>
<dbReference type="AlphaFoldDB" id="A0A5J6Z590"/>
<dbReference type="OrthoDB" id="5242303at2"/>
<evidence type="ECO:0000256" key="8">
    <source>
        <dbReference type="NCBIfam" id="TIGR03459"/>
    </source>
</evidence>
<reference evidence="12" key="1">
    <citation type="submission" date="2019-10" db="EMBL/GenBank/DDBJ databases">
        <title>Complete genome sequence of Corynebacterium urogenitalis DSM 108747, isolated from the genital tract of a cow.</title>
        <authorList>
            <person name="Ruckert C."/>
            <person name="Ballas P."/>
            <person name="Wagener K."/>
            <person name="Drillich M."/>
            <person name="Kaempfer P."/>
            <person name="Busse H.-J."/>
            <person name="Ehling-Schulz M."/>
        </authorList>
    </citation>
    <scope>NUCLEOTIDE SEQUENCE [LARGE SCALE GENOMIC DNA]</scope>
    <source>
        <strain evidence="12">LMM 1652</strain>
    </source>
</reference>
<feature type="transmembrane region" description="Helical" evidence="10">
    <location>
        <begin position="468"/>
        <end position="487"/>
    </location>
</feature>
<keyword evidence="12" id="KW-1185">Reference proteome</keyword>
<accession>A0A5J6Z590</accession>
<dbReference type="InterPro" id="IPR017822">
    <property type="entry name" value="MptA-like"/>
</dbReference>